<dbReference type="GO" id="GO:0004592">
    <property type="term" value="F:pantoate-beta-alanine ligase activity"/>
    <property type="evidence" value="ECO:0007669"/>
    <property type="project" value="UniProtKB-UniRule"/>
</dbReference>
<feature type="binding site" evidence="8">
    <location>
        <begin position="182"/>
        <end position="185"/>
    </location>
    <ligand>
        <name>ATP</name>
        <dbReference type="ChEBI" id="CHEBI:30616"/>
    </ligand>
</feature>
<feature type="active site" description="Proton donor" evidence="8">
    <location>
        <position position="35"/>
    </location>
</feature>
<evidence type="ECO:0000313" key="9">
    <source>
        <dbReference type="EMBL" id="KYG66349.1"/>
    </source>
</evidence>
<dbReference type="PANTHER" id="PTHR21299">
    <property type="entry name" value="CYTIDYLATE KINASE/PANTOATE-BETA-ALANINE LIGASE"/>
    <property type="match status" value="1"/>
</dbReference>
<comment type="catalytic activity">
    <reaction evidence="7 8">
        <text>(R)-pantoate + beta-alanine + ATP = (R)-pantothenate + AMP + diphosphate + H(+)</text>
        <dbReference type="Rhea" id="RHEA:10912"/>
        <dbReference type="ChEBI" id="CHEBI:15378"/>
        <dbReference type="ChEBI" id="CHEBI:15980"/>
        <dbReference type="ChEBI" id="CHEBI:29032"/>
        <dbReference type="ChEBI" id="CHEBI:30616"/>
        <dbReference type="ChEBI" id="CHEBI:33019"/>
        <dbReference type="ChEBI" id="CHEBI:57966"/>
        <dbReference type="ChEBI" id="CHEBI:456215"/>
        <dbReference type="EC" id="6.3.2.1"/>
    </reaction>
</comment>
<comment type="caution">
    <text evidence="9">The sequence shown here is derived from an EMBL/GenBank/DDBJ whole genome shotgun (WGS) entry which is preliminary data.</text>
</comment>
<dbReference type="InterPro" id="IPR003721">
    <property type="entry name" value="Pantoate_ligase"/>
</dbReference>
<accession>A0A150WPW9</accession>
<feature type="binding site" evidence="8">
    <location>
        <begin position="28"/>
        <end position="35"/>
    </location>
    <ligand>
        <name>ATP</name>
        <dbReference type="ChEBI" id="CHEBI:30616"/>
    </ligand>
</feature>
<dbReference type="CDD" id="cd00560">
    <property type="entry name" value="PanC"/>
    <property type="match status" value="1"/>
</dbReference>
<evidence type="ECO:0000256" key="5">
    <source>
        <dbReference type="ARBA" id="ARBA00022741"/>
    </source>
</evidence>
<dbReference type="PANTHER" id="PTHR21299:SF1">
    <property type="entry name" value="PANTOATE--BETA-ALANINE LIGASE"/>
    <property type="match status" value="1"/>
</dbReference>
<dbReference type="InterPro" id="IPR014729">
    <property type="entry name" value="Rossmann-like_a/b/a_fold"/>
</dbReference>
<dbReference type="NCBIfam" id="TIGR00125">
    <property type="entry name" value="cyt_tran_rel"/>
    <property type="match status" value="1"/>
</dbReference>
<dbReference type="Pfam" id="PF02569">
    <property type="entry name" value="Pantoate_ligase"/>
    <property type="match status" value="1"/>
</dbReference>
<sequence>MIPVLETPFAMKEWRSHVKGSVGFVPTMGALHAGHEELLKRAREENDHVVLSIFVNPTQFNDANDLAKYPKTWDQDLAIANNNGVSAIFYPKYADMYPDNYRYKMTEHEYSMLLDGAHRPGHFDGVLSVVMKLFNIVSPSRAYFGEKDFQQMTLVKGMVESYFMNLEVVPVPTVREVDGLAMSSRNTRLTPEHRQKAPAIYKAITQSTSAEQAAKTLTDQGFDVDYVTDIGNRRYVAAKLGEVRLIDNVKI</sequence>
<dbReference type="Gene3D" id="3.30.1300.10">
    <property type="entry name" value="Pantoate-beta-alanine ligase, C-terminal domain"/>
    <property type="match status" value="1"/>
</dbReference>
<evidence type="ECO:0000256" key="6">
    <source>
        <dbReference type="ARBA" id="ARBA00022840"/>
    </source>
</evidence>
<dbReference type="EC" id="6.3.2.1" evidence="8"/>
<comment type="miscellaneous">
    <text evidence="8">The reaction proceeds by a bi uni uni bi ping pong mechanism.</text>
</comment>
<name>A0A150WPW9_BDEBC</name>
<feature type="binding site" evidence="8">
    <location>
        <position position="59"/>
    </location>
    <ligand>
        <name>(R)-pantoate</name>
        <dbReference type="ChEBI" id="CHEBI:15980"/>
    </ligand>
</feature>
<comment type="subcellular location">
    <subcellularLocation>
        <location evidence="8">Cytoplasm</location>
    </subcellularLocation>
</comment>
<evidence type="ECO:0000256" key="1">
    <source>
        <dbReference type="ARBA" id="ARBA00004990"/>
    </source>
</evidence>
<keyword evidence="6 8" id="KW-0067">ATP-binding</keyword>
<dbReference type="GO" id="GO:0015940">
    <property type="term" value="P:pantothenate biosynthetic process"/>
    <property type="evidence" value="ECO:0007669"/>
    <property type="project" value="UniProtKB-UniRule"/>
</dbReference>
<feature type="binding site" evidence="8">
    <location>
        <position position="151"/>
    </location>
    <ligand>
        <name>(R)-pantoate</name>
        <dbReference type="ChEBI" id="CHEBI:15980"/>
    </ligand>
</feature>
<feature type="binding site" evidence="8">
    <location>
        <position position="174"/>
    </location>
    <ligand>
        <name>ATP</name>
        <dbReference type="ChEBI" id="CHEBI:30616"/>
    </ligand>
</feature>
<protein>
    <recommendedName>
        <fullName evidence="8">Pantothenate synthetase</fullName>
        <shortName evidence="8">PS</shortName>
        <ecNumber evidence="8">6.3.2.1</ecNumber>
    </recommendedName>
    <alternativeName>
        <fullName evidence="8">Pantoate--beta-alanine ligase</fullName>
    </alternativeName>
    <alternativeName>
        <fullName evidence="8">Pantoate-activating enzyme</fullName>
    </alternativeName>
</protein>
<evidence type="ECO:0000256" key="7">
    <source>
        <dbReference type="ARBA" id="ARBA00048258"/>
    </source>
</evidence>
<keyword evidence="3 8" id="KW-0436">Ligase</keyword>
<comment type="subunit">
    <text evidence="8">Homodimer.</text>
</comment>
<comment type="pathway">
    <text evidence="1 8">Cofactor biosynthesis; (R)-pantothenate biosynthesis; (R)-pantothenate from (R)-pantoate and beta-alanine: step 1/1.</text>
</comment>
<evidence type="ECO:0000256" key="4">
    <source>
        <dbReference type="ARBA" id="ARBA00022655"/>
    </source>
</evidence>
<dbReference type="GO" id="GO:0005524">
    <property type="term" value="F:ATP binding"/>
    <property type="evidence" value="ECO:0007669"/>
    <property type="project" value="UniProtKB-KW"/>
</dbReference>
<comment type="similarity">
    <text evidence="2 8">Belongs to the pantothenate synthetase family.</text>
</comment>
<dbReference type="Gene3D" id="3.40.50.620">
    <property type="entry name" value="HUPs"/>
    <property type="match status" value="1"/>
</dbReference>
<dbReference type="Proteomes" id="UP000075320">
    <property type="component" value="Unassembled WGS sequence"/>
</dbReference>
<organism evidence="9 10">
    <name type="scientific">Bdellovibrio bacteriovorus</name>
    <dbReference type="NCBI Taxonomy" id="959"/>
    <lineage>
        <taxon>Bacteria</taxon>
        <taxon>Pseudomonadati</taxon>
        <taxon>Bdellovibrionota</taxon>
        <taxon>Bdellovibrionia</taxon>
        <taxon>Bdellovibrionales</taxon>
        <taxon>Pseudobdellovibrionaceae</taxon>
        <taxon>Bdellovibrio</taxon>
    </lineage>
</organism>
<evidence type="ECO:0000256" key="2">
    <source>
        <dbReference type="ARBA" id="ARBA00009256"/>
    </source>
</evidence>
<gene>
    <name evidence="8" type="primary">panC</name>
    <name evidence="9" type="ORF">AZI86_04655</name>
</gene>
<dbReference type="GO" id="GO:0005829">
    <property type="term" value="C:cytosol"/>
    <property type="evidence" value="ECO:0007669"/>
    <property type="project" value="TreeGrafter"/>
</dbReference>
<evidence type="ECO:0000256" key="3">
    <source>
        <dbReference type="ARBA" id="ARBA00022598"/>
    </source>
</evidence>
<dbReference type="NCBIfam" id="TIGR00018">
    <property type="entry name" value="panC"/>
    <property type="match status" value="1"/>
</dbReference>
<keyword evidence="4 8" id="KW-0566">Pantothenate biosynthesis</keyword>
<dbReference type="UniPathway" id="UPA00028">
    <property type="reaction ID" value="UER00005"/>
</dbReference>
<dbReference type="AlphaFoldDB" id="A0A150WPW9"/>
<dbReference type="OrthoDB" id="5290636at2"/>
<dbReference type="HAMAP" id="MF_00158">
    <property type="entry name" value="PanC"/>
    <property type="match status" value="1"/>
</dbReference>
<proteinExistence type="inferred from homology"/>
<keyword evidence="5 8" id="KW-0547">Nucleotide-binding</keyword>
<feature type="binding site" evidence="8">
    <location>
        <position position="59"/>
    </location>
    <ligand>
        <name>beta-alanine</name>
        <dbReference type="ChEBI" id="CHEBI:57966"/>
    </ligand>
</feature>
<dbReference type="InterPro" id="IPR042176">
    <property type="entry name" value="Pantoate_ligase_C"/>
</dbReference>
<dbReference type="RefSeq" id="WP_061833914.1">
    <property type="nucleotide sequence ID" value="NZ_LUKE01000001.1"/>
</dbReference>
<dbReference type="InterPro" id="IPR004821">
    <property type="entry name" value="Cyt_trans-like"/>
</dbReference>
<keyword evidence="8" id="KW-0963">Cytoplasm</keyword>
<feature type="binding site" evidence="8">
    <location>
        <begin position="145"/>
        <end position="148"/>
    </location>
    <ligand>
        <name>ATP</name>
        <dbReference type="ChEBI" id="CHEBI:30616"/>
    </ligand>
</feature>
<reference evidence="9 10" key="1">
    <citation type="submission" date="2016-03" db="EMBL/GenBank/DDBJ databases">
        <authorList>
            <person name="Ploux O."/>
        </authorList>
    </citation>
    <scope>NUCLEOTIDE SEQUENCE [LARGE SCALE GENOMIC DNA]</scope>
    <source>
        <strain evidence="9 10">R0</strain>
    </source>
</reference>
<keyword evidence="10" id="KW-1185">Reference proteome</keyword>
<evidence type="ECO:0000256" key="8">
    <source>
        <dbReference type="HAMAP-Rule" id="MF_00158"/>
    </source>
</evidence>
<evidence type="ECO:0000313" key="10">
    <source>
        <dbReference type="Proteomes" id="UP000075320"/>
    </source>
</evidence>
<comment type="function">
    <text evidence="8">Catalyzes the condensation of pantoate with beta-alanine in an ATP-dependent reaction via a pantoyl-adenylate intermediate.</text>
</comment>
<dbReference type="SUPFAM" id="SSF52374">
    <property type="entry name" value="Nucleotidylyl transferase"/>
    <property type="match status" value="1"/>
</dbReference>
<dbReference type="EMBL" id="LUKE01000001">
    <property type="protein sequence ID" value="KYG66349.1"/>
    <property type="molecule type" value="Genomic_DNA"/>
</dbReference>